<name>M1Z3Y7_NITG3</name>
<sequence>MELYEVMKEYVRSQGVAPAHELPTPELGKSLALFHSCLMESGLEYVEFPDGRKLISSPMEINLSHLSRFVVGFLPFNSISTKTETNEVLFDLYSFFRWMDKRDLNHGLQGIQLDAVILKLTESQDRCLKLSHHLDEATGDTLKEITHIVETINDIFCVTKIDHDFIHLQGQNHDDPIRVRLPLDIVGLIHLKDSLDLVVGDTSDRWVILEAGQVYPELGQGEGSAPSAPAG</sequence>
<accession>M1Z3Y7</accession>
<proteinExistence type="predicted"/>
<dbReference type="STRING" id="1266370.NITGR_980060"/>
<organism evidence="1 2">
    <name type="scientific">Nitrospina gracilis (strain 3/211)</name>
    <dbReference type="NCBI Taxonomy" id="1266370"/>
    <lineage>
        <taxon>Bacteria</taxon>
        <taxon>Pseudomonadati</taxon>
        <taxon>Nitrospinota/Tectimicrobiota group</taxon>
        <taxon>Nitrospinota</taxon>
        <taxon>Nitrospinia</taxon>
        <taxon>Nitrospinales</taxon>
        <taxon>Nitrospinaceae</taxon>
        <taxon>Nitrospina</taxon>
    </lineage>
</organism>
<dbReference type="Proteomes" id="UP000011704">
    <property type="component" value="Unassembled WGS sequence"/>
</dbReference>
<dbReference type="RefSeq" id="WP_005011825.1">
    <property type="nucleotide sequence ID" value="NZ_HG422173.1"/>
</dbReference>
<evidence type="ECO:0000313" key="2">
    <source>
        <dbReference type="Proteomes" id="UP000011704"/>
    </source>
</evidence>
<dbReference type="InParanoid" id="M1Z3Y7"/>
<keyword evidence="2" id="KW-1185">Reference proteome</keyword>
<reference evidence="1 2" key="1">
    <citation type="journal article" date="2013" name="Front. Microbiol.">
        <title>The genome of Nitrospina gracilis illuminates the metabolism and evolution of the major marine nitrite oxidizer.</title>
        <authorList>
            <person name="Luecker S."/>
            <person name="Nowka B."/>
            <person name="Rattei T."/>
            <person name="Spieck E."/>
            <person name="and Daims H."/>
        </authorList>
    </citation>
    <scope>NUCLEOTIDE SEQUENCE [LARGE SCALE GENOMIC DNA]</scope>
    <source>
        <strain evidence="1 2">3/211</strain>
    </source>
</reference>
<dbReference type="HOGENOM" id="CLU_1198760_0_0_0"/>
<evidence type="ECO:0000313" key="1">
    <source>
        <dbReference type="EMBL" id="CCQ92185.1"/>
    </source>
</evidence>
<dbReference type="EMBL" id="CAQJ01000108">
    <property type="protein sequence ID" value="CCQ92185.1"/>
    <property type="molecule type" value="Genomic_DNA"/>
</dbReference>
<comment type="caution">
    <text evidence="1">The sequence shown here is derived from an EMBL/GenBank/DDBJ whole genome shotgun (WGS) entry which is preliminary data.</text>
</comment>
<protein>
    <submittedName>
        <fullName evidence="1">Uncharacterized protein</fullName>
    </submittedName>
</protein>
<gene>
    <name evidence="1" type="ORF">NITGR_980060</name>
</gene>
<dbReference type="AlphaFoldDB" id="M1Z3Y7"/>